<dbReference type="Pfam" id="PF01529">
    <property type="entry name" value="DHHC"/>
    <property type="match status" value="1"/>
</dbReference>
<proteinExistence type="inferred from homology"/>
<keyword evidence="4 7" id="KW-1133">Transmembrane helix</keyword>
<evidence type="ECO:0000313" key="9">
    <source>
        <dbReference type="EMBL" id="NOV46803.1"/>
    </source>
</evidence>
<reference evidence="9" key="1">
    <citation type="submission" date="2020-03" db="EMBL/GenBank/DDBJ databases">
        <title>Transcriptomic Profiling of the Digestive Tract of the Rat Flea, Xenopsylla cheopis, Following Blood Feeding and Infection with Yersinia pestis.</title>
        <authorList>
            <person name="Bland D.M."/>
            <person name="Martens C.A."/>
            <person name="Virtaneva K."/>
            <person name="Kanakabandi K."/>
            <person name="Long D."/>
            <person name="Rosenke R."/>
            <person name="Saturday G.A."/>
            <person name="Hoyt F.H."/>
            <person name="Bruno D.P."/>
            <person name="Ribeiro J.M.C."/>
            <person name="Hinnebusch J."/>
        </authorList>
    </citation>
    <scope>NUCLEOTIDE SEQUENCE</scope>
</reference>
<feature type="transmembrane region" description="Helical" evidence="7">
    <location>
        <begin position="134"/>
        <end position="152"/>
    </location>
</feature>
<accession>A0A6M2DKG0</accession>
<sequence>MKLRKNIFPRTISDRCATLFLTIMIPIVYYFELWIVLPSVHESGSLMSRVHFTLGTFLLYNVTSNFVAVILCDTSLKGIILSADDTKGSRFCASCECFAPSRSWHCNICKTCILKRDHHCVFTGCCIGHSNHRYFCYLVVYMFIATTYATYYNTYFVLDRVSFTSWWDISKIVFPFAMLSVHPSLEQLYLALYQLTIIALALSGILLIYHFNLLKNGSVVHERNSRLYDFGFKMNMLSVFGERWYLTWISPTIKSYLPHDGVHWDIKSTSKGK</sequence>
<evidence type="ECO:0000256" key="5">
    <source>
        <dbReference type="ARBA" id="ARBA00023136"/>
    </source>
</evidence>
<feature type="transmembrane region" description="Helical" evidence="7">
    <location>
        <begin position="12"/>
        <end position="31"/>
    </location>
</feature>
<evidence type="ECO:0000259" key="8">
    <source>
        <dbReference type="Pfam" id="PF01529"/>
    </source>
</evidence>
<protein>
    <recommendedName>
        <fullName evidence="7">Palmitoyltransferase</fullName>
        <ecNumber evidence="7">2.3.1.225</ecNumber>
    </recommendedName>
</protein>
<evidence type="ECO:0000256" key="1">
    <source>
        <dbReference type="ARBA" id="ARBA00004141"/>
    </source>
</evidence>
<keyword evidence="6 7" id="KW-0012">Acyltransferase</keyword>
<dbReference type="EC" id="2.3.1.225" evidence="7"/>
<keyword evidence="2 7" id="KW-0808">Transferase</keyword>
<comment type="similarity">
    <text evidence="7">Belongs to the DHHC palmitoyltransferase family.</text>
</comment>
<comment type="catalytic activity">
    <reaction evidence="7">
        <text>L-cysteinyl-[protein] + hexadecanoyl-CoA = S-hexadecanoyl-L-cysteinyl-[protein] + CoA</text>
        <dbReference type="Rhea" id="RHEA:36683"/>
        <dbReference type="Rhea" id="RHEA-COMP:10131"/>
        <dbReference type="Rhea" id="RHEA-COMP:11032"/>
        <dbReference type="ChEBI" id="CHEBI:29950"/>
        <dbReference type="ChEBI" id="CHEBI:57287"/>
        <dbReference type="ChEBI" id="CHEBI:57379"/>
        <dbReference type="ChEBI" id="CHEBI:74151"/>
        <dbReference type="EC" id="2.3.1.225"/>
    </reaction>
</comment>
<comment type="domain">
    <text evidence="7">The DHHC domain is required for palmitoyltransferase activity.</text>
</comment>
<name>A0A6M2DKG0_XENCH</name>
<feature type="transmembrane region" description="Helical" evidence="7">
    <location>
        <begin position="51"/>
        <end position="72"/>
    </location>
</feature>
<dbReference type="GO" id="GO:0016020">
    <property type="term" value="C:membrane"/>
    <property type="evidence" value="ECO:0007669"/>
    <property type="project" value="UniProtKB-SubCell"/>
</dbReference>
<evidence type="ECO:0000256" key="7">
    <source>
        <dbReference type="RuleBase" id="RU079119"/>
    </source>
</evidence>
<dbReference type="InterPro" id="IPR039859">
    <property type="entry name" value="PFA4/ZDH16/20/ERF2-like"/>
</dbReference>
<organism evidence="9">
    <name type="scientific">Xenopsylla cheopis</name>
    <name type="common">Oriental rat flea</name>
    <name type="synonym">Pulex cheopis</name>
    <dbReference type="NCBI Taxonomy" id="163159"/>
    <lineage>
        <taxon>Eukaryota</taxon>
        <taxon>Metazoa</taxon>
        <taxon>Ecdysozoa</taxon>
        <taxon>Arthropoda</taxon>
        <taxon>Hexapoda</taxon>
        <taxon>Insecta</taxon>
        <taxon>Pterygota</taxon>
        <taxon>Neoptera</taxon>
        <taxon>Endopterygota</taxon>
        <taxon>Siphonaptera</taxon>
        <taxon>Pulicidae</taxon>
        <taxon>Xenopsyllinae</taxon>
        <taxon>Xenopsylla</taxon>
    </lineage>
</organism>
<evidence type="ECO:0000256" key="2">
    <source>
        <dbReference type="ARBA" id="ARBA00022679"/>
    </source>
</evidence>
<keyword evidence="5 7" id="KW-0472">Membrane</keyword>
<evidence type="ECO:0000256" key="6">
    <source>
        <dbReference type="ARBA" id="ARBA00023315"/>
    </source>
</evidence>
<feature type="domain" description="Palmitoyltransferase DHHC" evidence="8">
    <location>
        <begin position="87"/>
        <end position="218"/>
    </location>
</feature>
<dbReference type="EMBL" id="GIIL01003077">
    <property type="protein sequence ID" value="NOV46803.1"/>
    <property type="molecule type" value="Transcribed_RNA"/>
</dbReference>
<evidence type="ECO:0000256" key="4">
    <source>
        <dbReference type="ARBA" id="ARBA00022989"/>
    </source>
</evidence>
<dbReference type="GO" id="GO:0019706">
    <property type="term" value="F:protein-cysteine S-palmitoyltransferase activity"/>
    <property type="evidence" value="ECO:0007669"/>
    <property type="project" value="UniProtKB-EC"/>
</dbReference>
<dbReference type="PROSITE" id="PS50216">
    <property type="entry name" value="DHHC"/>
    <property type="match status" value="1"/>
</dbReference>
<dbReference type="InterPro" id="IPR001594">
    <property type="entry name" value="Palmitoyltrfase_DHHC"/>
</dbReference>
<evidence type="ECO:0000256" key="3">
    <source>
        <dbReference type="ARBA" id="ARBA00022692"/>
    </source>
</evidence>
<dbReference type="AlphaFoldDB" id="A0A6M2DKG0"/>
<dbReference type="PANTHER" id="PTHR12246">
    <property type="entry name" value="PALMITOYLTRANSFERASE ZDHHC16"/>
    <property type="match status" value="1"/>
</dbReference>
<comment type="subcellular location">
    <subcellularLocation>
        <location evidence="1">Membrane</location>
        <topology evidence="1">Multi-pass membrane protein</topology>
    </subcellularLocation>
</comment>
<keyword evidence="3 7" id="KW-0812">Transmembrane</keyword>
<feature type="transmembrane region" description="Helical" evidence="7">
    <location>
        <begin position="188"/>
        <end position="209"/>
    </location>
</feature>